<dbReference type="RefSeq" id="WP_147339540.1">
    <property type="nucleotide sequence ID" value="NZ_QVNQ01000005.1"/>
</dbReference>
<evidence type="ECO:0000256" key="1">
    <source>
        <dbReference type="SAM" id="MobiDB-lite"/>
    </source>
</evidence>
<dbReference type="AlphaFoldDB" id="A0A372GFE7"/>
<protein>
    <recommendedName>
        <fullName evidence="4">Guanylate cyclase domain-containing protein</fullName>
    </recommendedName>
</protein>
<gene>
    <name evidence="2" type="ORF">D0T12_18325</name>
</gene>
<sequence length="267" mass="29530">MIPIEPLSRNPLAGEEAEQTSSAPAPQHRAMAAFDICGFSSSADPHVMRLMRDSMYQVVKEASATAQMPWNNCEHEDRGDGLFLLAPPGCSAYSLVDPLVPLIRAGLAQVNRALPPSRQLRLRMAVHHGELVRDEHGVISPALNMLFRLLNAPILKARFEHGDLALIVSKDVYERVVTWGMGLIDQKDFQPFVVENKPLPVNSEEDSFFMAWAMLPPQPAPAPAPTFHSVDPEILSRLKRLADALDELLYVSNRHPGLTAQSTETED</sequence>
<accession>A0A372GFE7</accession>
<dbReference type="EMBL" id="QVNQ01000005">
    <property type="protein sequence ID" value="RFS84116.1"/>
    <property type="molecule type" value="Genomic_DNA"/>
</dbReference>
<evidence type="ECO:0000313" key="3">
    <source>
        <dbReference type="Proteomes" id="UP000262882"/>
    </source>
</evidence>
<name>A0A372GFE7_9ACTN</name>
<feature type="region of interest" description="Disordered" evidence="1">
    <location>
        <begin position="1"/>
        <end position="26"/>
    </location>
</feature>
<organism evidence="2 3">
    <name type="scientific">Actinomadura spongiicola</name>
    <dbReference type="NCBI Taxonomy" id="2303421"/>
    <lineage>
        <taxon>Bacteria</taxon>
        <taxon>Bacillati</taxon>
        <taxon>Actinomycetota</taxon>
        <taxon>Actinomycetes</taxon>
        <taxon>Streptosporangiales</taxon>
        <taxon>Thermomonosporaceae</taxon>
        <taxon>Actinomadura</taxon>
    </lineage>
</organism>
<evidence type="ECO:0000313" key="2">
    <source>
        <dbReference type="EMBL" id="RFS84116.1"/>
    </source>
</evidence>
<reference evidence="2 3" key="1">
    <citation type="submission" date="2018-08" db="EMBL/GenBank/DDBJ databases">
        <title>Actinomadura spongicola sp. nov., isolated from marine sponge Leucetta chagosensis.</title>
        <authorList>
            <person name="Li L."/>
            <person name="Lin H.W."/>
        </authorList>
    </citation>
    <scope>NUCLEOTIDE SEQUENCE [LARGE SCALE GENOMIC DNA]</scope>
    <source>
        <strain evidence="2 3">LHW52907</strain>
    </source>
</reference>
<proteinExistence type="predicted"/>
<evidence type="ECO:0008006" key="4">
    <source>
        <dbReference type="Google" id="ProtNLM"/>
    </source>
</evidence>
<dbReference type="InterPro" id="IPR029787">
    <property type="entry name" value="Nucleotide_cyclase"/>
</dbReference>
<dbReference type="Gene3D" id="3.30.70.1230">
    <property type="entry name" value="Nucleotide cyclase"/>
    <property type="match status" value="1"/>
</dbReference>
<comment type="caution">
    <text evidence="2">The sequence shown here is derived from an EMBL/GenBank/DDBJ whole genome shotgun (WGS) entry which is preliminary data.</text>
</comment>
<keyword evidence="3" id="KW-1185">Reference proteome</keyword>
<dbReference type="OrthoDB" id="3482507at2"/>
<dbReference type="Proteomes" id="UP000262882">
    <property type="component" value="Unassembled WGS sequence"/>
</dbReference>